<dbReference type="EMBL" id="DYUE01000161">
    <property type="protein sequence ID" value="HJG91474.1"/>
    <property type="molecule type" value="Genomic_DNA"/>
</dbReference>
<proteinExistence type="predicted"/>
<dbReference type="CDD" id="cd06588">
    <property type="entry name" value="PhnB_like"/>
    <property type="match status" value="1"/>
</dbReference>
<dbReference type="SUPFAM" id="SSF54593">
    <property type="entry name" value="Glyoxalase/Bleomycin resistance protein/Dihydroxybiphenyl dioxygenase"/>
    <property type="match status" value="1"/>
</dbReference>
<protein>
    <submittedName>
        <fullName evidence="2">VOC family protein</fullName>
    </submittedName>
</protein>
<accession>A0A921MWD6</accession>
<evidence type="ECO:0000259" key="1">
    <source>
        <dbReference type="Pfam" id="PF00903"/>
    </source>
</evidence>
<dbReference type="OrthoDB" id="9795306at2"/>
<dbReference type="Gene3D" id="3.10.180.10">
    <property type="entry name" value="2,3-Dihydroxybiphenyl 1,2-Dioxygenase, domain 1"/>
    <property type="match status" value="1"/>
</dbReference>
<comment type="caution">
    <text evidence="2">The sequence shown here is derived from an EMBL/GenBank/DDBJ whole genome shotgun (WGS) entry which is preliminary data.</text>
</comment>
<dbReference type="PANTHER" id="PTHR33990:SF1">
    <property type="entry name" value="PROTEIN YJDN"/>
    <property type="match status" value="1"/>
</dbReference>
<dbReference type="RefSeq" id="WP_087486122.1">
    <property type="nucleotide sequence ID" value="NZ_FXXB01000008.1"/>
</dbReference>
<sequence length="141" mass="15458">MPAGLHPYLNFDGNAREAFEFYGRCLGAMPQFSTFGEFQAVPEGHPASDLIMHGSLEVSDLIKLYVSDVIEGMAAYSQGTNVTLSLMGDDETFLRGAFEKLSEGGSITMPLEKQMWGDIYGSFTDRFGIVWQVNISSPETA</sequence>
<name>A0A921MWD6_9MICO</name>
<dbReference type="InterPro" id="IPR028973">
    <property type="entry name" value="PhnB-like"/>
</dbReference>
<reference evidence="2" key="2">
    <citation type="submission" date="2021-09" db="EMBL/GenBank/DDBJ databases">
        <authorList>
            <person name="Gilroy R."/>
        </authorList>
    </citation>
    <scope>NUCLEOTIDE SEQUENCE</scope>
    <source>
        <strain evidence="2">ChiGjej5B5-22894</strain>
    </source>
</reference>
<feature type="domain" description="Glyoxalase/fosfomycin resistance/dioxygenase" evidence="1">
    <location>
        <begin position="6"/>
        <end position="133"/>
    </location>
</feature>
<dbReference type="Pfam" id="PF00903">
    <property type="entry name" value="Glyoxalase"/>
    <property type="match status" value="1"/>
</dbReference>
<dbReference type="PANTHER" id="PTHR33990">
    <property type="entry name" value="PROTEIN YJDN-RELATED"/>
    <property type="match status" value="1"/>
</dbReference>
<evidence type="ECO:0000313" key="3">
    <source>
        <dbReference type="Proteomes" id="UP000742460"/>
    </source>
</evidence>
<dbReference type="AlphaFoldDB" id="A0A921MWD6"/>
<dbReference type="InterPro" id="IPR004360">
    <property type="entry name" value="Glyas_Fos-R_dOase_dom"/>
</dbReference>
<organism evidence="2 3">
    <name type="scientific">Brachybacterium massiliense</name>
    <dbReference type="NCBI Taxonomy" id="1755098"/>
    <lineage>
        <taxon>Bacteria</taxon>
        <taxon>Bacillati</taxon>
        <taxon>Actinomycetota</taxon>
        <taxon>Actinomycetes</taxon>
        <taxon>Micrococcales</taxon>
        <taxon>Dermabacteraceae</taxon>
        <taxon>Brachybacterium</taxon>
    </lineage>
</organism>
<reference evidence="2" key="1">
    <citation type="journal article" date="2021" name="PeerJ">
        <title>Extensive microbial diversity within the chicken gut microbiome revealed by metagenomics and culture.</title>
        <authorList>
            <person name="Gilroy R."/>
            <person name="Ravi A."/>
            <person name="Getino M."/>
            <person name="Pursley I."/>
            <person name="Horton D.L."/>
            <person name="Alikhan N.F."/>
            <person name="Baker D."/>
            <person name="Gharbi K."/>
            <person name="Hall N."/>
            <person name="Watson M."/>
            <person name="Adriaenssens E.M."/>
            <person name="Foster-Nyarko E."/>
            <person name="Jarju S."/>
            <person name="Secka A."/>
            <person name="Antonio M."/>
            <person name="Oren A."/>
            <person name="Chaudhuri R.R."/>
            <person name="La Ragione R."/>
            <person name="Hildebrand F."/>
            <person name="Pallen M.J."/>
        </authorList>
    </citation>
    <scope>NUCLEOTIDE SEQUENCE</scope>
    <source>
        <strain evidence="2">ChiGjej5B5-22894</strain>
    </source>
</reference>
<gene>
    <name evidence="2" type="ORF">K8V81_07090</name>
</gene>
<evidence type="ECO:0000313" key="2">
    <source>
        <dbReference type="EMBL" id="HJG91474.1"/>
    </source>
</evidence>
<dbReference type="InterPro" id="IPR029068">
    <property type="entry name" value="Glyas_Bleomycin-R_OHBP_Dase"/>
</dbReference>
<dbReference type="Proteomes" id="UP000742460">
    <property type="component" value="Unassembled WGS sequence"/>
</dbReference>